<accession>A0ABT7V1J8</accession>
<feature type="domain" description="DUF5648" evidence="2">
    <location>
        <begin position="34"/>
        <end position="87"/>
    </location>
</feature>
<protein>
    <recommendedName>
        <fullName evidence="2">DUF5648 domain-containing protein</fullName>
    </recommendedName>
</protein>
<evidence type="ECO:0000259" key="2">
    <source>
        <dbReference type="Pfam" id="PF18885"/>
    </source>
</evidence>
<dbReference type="EMBL" id="JAUDEA010000002">
    <property type="protein sequence ID" value="MDM8270462.1"/>
    <property type="molecule type" value="Genomic_DNA"/>
</dbReference>
<sequence length="206" mass="23025">MKKRTLVISALALALAAVPVAALAAGGSLMGWQTPGWSADDPANAAYESDENHVSFYRLYNPYSGEHLFTTDAAERDALAKIGWSVESGGEDDPASAGLVGMFEDLPENDDYWPIYRLYNPYSPQGEHHYTTSRDEYDQLQTIGWVGEGVFCWSASSQRTPNYRLFNPYATMGTHHYTMSVEERDALLELGWQWEGVGWYSWGFTA</sequence>
<evidence type="ECO:0000313" key="4">
    <source>
        <dbReference type="Proteomes" id="UP001529256"/>
    </source>
</evidence>
<keyword evidence="4" id="KW-1185">Reference proteome</keyword>
<dbReference type="Pfam" id="PF18885">
    <property type="entry name" value="DUF5648"/>
    <property type="match status" value="2"/>
</dbReference>
<dbReference type="RefSeq" id="WP_289510561.1">
    <property type="nucleotide sequence ID" value="NZ_JAUDEA010000002.1"/>
</dbReference>
<organism evidence="3 4">
    <name type="scientific">Thermophilibacter provencensis</name>
    <dbReference type="NCBI Taxonomy" id="1852386"/>
    <lineage>
        <taxon>Bacteria</taxon>
        <taxon>Bacillati</taxon>
        <taxon>Actinomycetota</taxon>
        <taxon>Coriobacteriia</taxon>
        <taxon>Coriobacteriales</taxon>
        <taxon>Atopobiaceae</taxon>
        <taxon>Thermophilibacter</taxon>
    </lineage>
</organism>
<evidence type="ECO:0000256" key="1">
    <source>
        <dbReference type="SAM" id="SignalP"/>
    </source>
</evidence>
<feature type="signal peptide" evidence="1">
    <location>
        <begin position="1"/>
        <end position="24"/>
    </location>
</feature>
<feature type="domain" description="DUF5648" evidence="2">
    <location>
        <begin position="110"/>
        <end position="201"/>
    </location>
</feature>
<dbReference type="Proteomes" id="UP001529256">
    <property type="component" value="Unassembled WGS sequence"/>
</dbReference>
<name>A0ABT7V1J8_9ACTN</name>
<gene>
    <name evidence="3" type="ORF">QUW25_01990</name>
</gene>
<proteinExistence type="predicted"/>
<keyword evidence="1" id="KW-0732">Signal</keyword>
<reference evidence="3" key="1">
    <citation type="submission" date="2023-06" db="EMBL/GenBank/DDBJ databases">
        <title>Identification and characterization of horizontal gene transfer across gut microbiota members of farm animals based on homology search.</title>
        <authorList>
            <person name="Schwarzerova J."/>
            <person name="Nykrynova M."/>
            <person name="Jureckova K."/>
            <person name="Cejkova D."/>
            <person name="Rychlik I."/>
        </authorList>
    </citation>
    <scope>NUCLEOTIDE SEQUENCE</scope>
    <source>
        <strain evidence="3">153_Feed</strain>
    </source>
</reference>
<reference evidence="3" key="2">
    <citation type="submission" date="2023-06" db="EMBL/GenBank/DDBJ databases">
        <authorList>
            <person name="Zeman M."/>
            <person name="Kubasova T."/>
            <person name="Jahodarova E."/>
            <person name="Nykrynova M."/>
            <person name="Rychlik I."/>
        </authorList>
    </citation>
    <scope>NUCLEOTIDE SEQUENCE</scope>
    <source>
        <strain evidence="3">153_Feed</strain>
    </source>
</reference>
<feature type="chain" id="PRO_5046902746" description="DUF5648 domain-containing protein" evidence="1">
    <location>
        <begin position="25"/>
        <end position="206"/>
    </location>
</feature>
<comment type="caution">
    <text evidence="3">The sequence shown here is derived from an EMBL/GenBank/DDBJ whole genome shotgun (WGS) entry which is preliminary data.</text>
</comment>
<dbReference type="InterPro" id="IPR043708">
    <property type="entry name" value="DUF5648"/>
</dbReference>
<evidence type="ECO:0000313" key="3">
    <source>
        <dbReference type="EMBL" id="MDM8270462.1"/>
    </source>
</evidence>